<sequence>MSKKTPTELLTEIRPLKEQIEKLKMEAGEDAREFRALQRKYNALEQRSVGLEAELKSKAAEIANKDAIISQLEVDRQVAADISSPGTNRRSALTLKIHQAERKKESDDIQNLKAENATLRKDLEEGAFEKFHEDFEKGQLNMIALDSACKHVLKYAERPLLPLPEQALRREGSDQPRAQGREQKESSFTETYDSRNDYEAKKEAVLEWTRERNEAEEAAKAEAQCPRRRHQSLPRPHLRQSQ</sequence>
<name>A0AAE0DGR4_9LECA</name>
<feature type="compositionally biased region" description="Basic and acidic residues" evidence="2">
    <location>
        <begin position="167"/>
        <end position="220"/>
    </location>
</feature>
<organism evidence="3 4">
    <name type="scientific">Lepraria neglecta</name>
    <dbReference type="NCBI Taxonomy" id="209136"/>
    <lineage>
        <taxon>Eukaryota</taxon>
        <taxon>Fungi</taxon>
        <taxon>Dikarya</taxon>
        <taxon>Ascomycota</taxon>
        <taxon>Pezizomycotina</taxon>
        <taxon>Lecanoromycetes</taxon>
        <taxon>OSLEUM clade</taxon>
        <taxon>Lecanoromycetidae</taxon>
        <taxon>Lecanorales</taxon>
        <taxon>Lecanorineae</taxon>
        <taxon>Stereocaulaceae</taxon>
        <taxon>Lepraria</taxon>
    </lineage>
</organism>
<feature type="coiled-coil region" evidence="1">
    <location>
        <begin position="20"/>
        <end position="61"/>
    </location>
</feature>
<comment type="caution">
    <text evidence="3">The sequence shown here is derived from an EMBL/GenBank/DDBJ whole genome shotgun (WGS) entry which is preliminary data.</text>
</comment>
<feature type="region of interest" description="Disordered" evidence="2">
    <location>
        <begin position="160"/>
        <end position="242"/>
    </location>
</feature>
<evidence type="ECO:0000256" key="1">
    <source>
        <dbReference type="SAM" id="Coils"/>
    </source>
</evidence>
<dbReference type="AlphaFoldDB" id="A0AAE0DGR4"/>
<feature type="compositionally biased region" description="Basic residues" evidence="2">
    <location>
        <begin position="226"/>
        <end position="242"/>
    </location>
</feature>
<protein>
    <submittedName>
        <fullName evidence="3">Uncharacterized protein</fullName>
    </submittedName>
</protein>
<proteinExistence type="predicted"/>
<dbReference type="EMBL" id="JASNWA010000010">
    <property type="protein sequence ID" value="KAK3168954.1"/>
    <property type="molecule type" value="Genomic_DNA"/>
</dbReference>
<evidence type="ECO:0000313" key="4">
    <source>
        <dbReference type="Proteomes" id="UP001276659"/>
    </source>
</evidence>
<evidence type="ECO:0000313" key="3">
    <source>
        <dbReference type="EMBL" id="KAK3168954.1"/>
    </source>
</evidence>
<keyword evidence="4" id="KW-1185">Reference proteome</keyword>
<keyword evidence="1" id="KW-0175">Coiled coil</keyword>
<gene>
    <name evidence="3" type="ORF">OEA41_005402</name>
</gene>
<dbReference type="Proteomes" id="UP001276659">
    <property type="component" value="Unassembled WGS sequence"/>
</dbReference>
<feature type="coiled-coil region" evidence="1">
    <location>
        <begin position="95"/>
        <end position="129"/>
    </location>
</feature>
<reference evidence="3" key="1">
    <citation type="submission" date="2022-11" db="EMBL/GenBank/DDBJ databases">
        <title>Chromosomal genome sequence assembly and mating type (MAT) locus characterization of the leprose asexual lichenized fungus Lepraria neglecta (Nyl.) Erichsen.</title>
        <authorList>
            <person name="Allen J.L."/>
            <person name="Pfeffer B."/>
        </authorList>
    </citation>
    <scope>NUCLEOTIDE SEQUENCE</scope>
    <source>
        <strain evidence="3">Allen 5258</strain>
    </source>
</reference>
<evidence type="ECO:0000256" key="2">
    <source>
        <dbReference type="SAM" id="MobiDB-lite"/>
    </source>
</evidence>
<accession>A0AAE0DGR4</accession>